<dbReference type="EMBL" id="BSYO01000032">
    <property type="protein sequence ID" value="GMH26895.1"/>
    <property type="molecule type" value="Genomic_DNA"/>
</dbReference>
<reference evidence="2" key="1">
    <citation type="submission" date="2023-05" db="EMBL/GenBank/DDBJ databases">
        <title>Nepenthes gracilis genome sequencing.</title>
        <authorList>
            <person name="Fukushima K."/>
        </authorList>
    </citation>
    <scope>NUCLEOTIDE SEQUENCE</scope>
    <source>
        <strain evidence="2">SING2019-196</strain>
    </source>
</reference>
<proteinExistence type="predicted"/>
<evidence type="ECO:0000313" key="3">
    <source>
        <dbReference type="Proteomes" id="UP001279734"/>
    </source>
</evidence>
<organism evidence="2 3">
    <name type="scientific">Nepenthes gracilis</name>
    <name type="common">Slender pitcher plant</name>
    <dbReference type="NCBI Taxonomy" id="150966"/>
    <lineage>
        <taxon>Eukaryota</taxon>
        <taxon>Viridiplantae</taxon>
        <taxon>Streptophyta</taxon>
        <taxon>Embryophyta</taxon>
        <taxon>Tracheophyta</taxon>
        <taxon>Spermatophyta</taxon>
        <taxon>Magnoliopsida</taxon>
        <taxon>eudicotyledons</taxon>
        <taxon>Gunneridae</taxon>
        <taxon>Pentapetalae</taxon>
        <taxon>Caryophyllales</taxon>
        <taxon>Nepenthaceae</taxon>
        <taxon>Nepenthes</taxon>
    </lineage>
</organism>
<keyword evidence="1" id="KW-1133">Transmembrane helix</keyword>
<feature type="transmembrane region" description="Helical" evidence="1">
    <location>
        <begin position="68"/>
        <end position="92"/>
    </location>
</feature>
<keyword evidence="1" id="KW-0812">Transmembrane</keyword>
<name>A0AAD3Y482_NEPGR</name>
<feature type="transmembrane region" description="Helical" evidence="1">
    <location>
        <begin position="38"/>
        <end position="56"/>
    </location>
</feature>
<comment type="caution">
    <text evidence="2">The sequence shown here is derived from an EMBL/GenBank/DDBJ whole genome shotgun (WGS) entry which is preliminary data.</text>
</comment>
<evidence type="ECO:0000313" key="2">
    <source>
        <dbReference type="EMBL" id="GMH26895.1"/>
    </source>
</evidence>
<dbReference type="AlphaFoldDB" id="A0AAD3Y482"/>
<evidence type="ECO:0000256" key="1">
    <source>
        <dbReference type="SAM" id="Phobius"/>
    </source>
</evidence>
<sequence>MIISARLKVACCIFGLAGSVGDFLFWICSAAGNLYWSWRLGFTAFALILADVGFLWRLDCSSCCCCYILDFAGMVEGFLCCECCLLVMYLPWICYGVLIVWQLAGSGCCISTDACTSQAWIEMLCRRDYIGLFLLPRFSAWFFWMACWSWNLAMPRWSCWASVFRLLRFGVAGSVGMDFHSLLEAAEMLLMLESICYADG</sequence>
<feature type="transmembrane region" description="Helical" evidence="1">
    <location>
        <begin position="7"/>
        <end position="32"/>
    </location>
</feature>
<accession>A0AAD3Y482</accession>
<keyword evidence="3" id="KW-1185">Reference proteome</keyword>
<feature type="transmembrane region" description="Helical" evidence="1">
    <location>
        <begin position="129"/>
        <end position="151"/>
    </location>
</feature>
<gene>
    <name evidence="2" type="ORF">Nepgr_028738</name>
</gene>
<dbReference type="Proteomes" id="UP001279734">
    <property type="component" value="Unassembled WGS sequence"/>
</dbReference>
<protein>
    <recommendedName>
        <fullName evidence="4">Transmembrane protein</fullName>
    </recommendedName>
</protein>
<evidence type="ECO:0008006" key="4">
    <source>
        <dbReference type="Google" id="ProtNLM"/>
    </source>
</evidence>
<keyword evidence="1" id="KW-0472">Membrane</keyword>